<evidence type="ECO:0000313" key="3">
    <source>
        <dbReference type="Proteomes" id="UP000305067"/>
    </source>
</evidence>
<dbReference type="EMBL" id="ML178821">
    <property type="protein sequence ID" value="TFL03044.1"/>
    <property type="molecule type" value="Genomic_DNA"/>
</dbReference>
<dbReference type="OrthoDB" id="3053835at2759"/>
<name>A0A5C3QXE5_9AGAR</name>
<feature type="transmembrane region" description="Helical" evidence="1">
    <location>
        <begin position="42"/>
        <end position="62"/>
    </location>
</feature>
<sequence length="87" mass="9630">MDANAGPVAPPGGADVSLLARSMLSFTVGVQALTSTSSLGYMLSYFLFGILCVQIYFYHIAFPRDSIWLKLYGIINLRDPFNFRDNC</sequence>
<keyword evidence="1" id="KW-1133">Transmembrane helix</keyword>
<evidence type="ECO:0000256" key="1">
    <source>
        <dbReference type="SAM" id="Phobius"/>
    </source>
</evidence>
<keyword evidence="3" id="KW-1185">Reference proteome</keyword>
<organism evidence="2 3">
    <name type="scientific">Pterulicium gracile</name>
    <dbReference type="NCBI Taxonomy" id="1884261"/>
    <lineage>
        <taxon>Eukaryota</taxon>
        <taxon>Fungi</taxon>
        <taxon>Dikarya</taxon>
        <taxon>Basidiomycota</taxon>
        <taxon>Agaricomycotina</taxon>
        <taxon>Agaricomycetes</taxon>
        <taxon>Agaricomycetidae</taxon>
        <taxon>Agaricales</taxon>
        <taxon>Pleurotineae</taxon>
        <taxon>Pterulaceae</taxon>
        <taxon>Pterulicium</taxon>
    </lineage>
</organism>
<reference evidence="2 3" key="1">
    <citation type="journal article" date="2019" name="Nat. Ecol. Evol.">
        <title>Megaphylogeny resolves global patterns of mushroom evolution.</title>
        <authorList>
            <person name="Varga T."/>
            <person name="Krizsan K."/>
            <person name="Foldi C."/>
            <person name="Dima B."/>
            <person name="Sanchez-Garcia M."/>
            <person name="Sanchez-Ramirez S."/>
            <person name="Szollosi G.J."/>
            <person name="Szarkandi J.G."/>
            <person name="Papp V."/>
            <person name="Albert L."/>
            <person name="Andreopoulos W."/>
            <person name="Angelini C."/>
            <person name="Antonin V."/>
            <person name="Barry K.W."/>
            <person name="Bougher N.L."/>
            <person name="Buchanan P."/>
            <person name="Buyck B."/>
            <person name="Bense V."/>
            <person name="Catcheside P."/>
            <person name="Chovatia M."/>
            <person name="Cooper J."/>
            <person name="Damon W."/>
            <person name="Desjardin D."/>
            <person name="Finy P."/>
            <person name="Geml J."/>
            <person name="Haridas S."/>
            <person name="Hughes K."/>
            <person name="Justo A."/>
            <person name="Karasinski D."/>
            <person name="Kautmanova I."/>
            <person name="Kiss B."/>
            <person name="Kocsube S."/>
            <person name="Kotiranta H."/>
            <person name="LaButti K.M."/>
            <person name="Lechner B.E."/>
            <person name="Liimatainen K."/>
            <person name="Lipzen A."/>
            <person name="Lukacs Z."/>
            <person name="Mihaltcheva S."/>
            <person name="Morgado L.N."/>
            <person name="Niskanen T."/>
            <person name="Noordeloos M.E."/>
            <person name="Ohm R.A."/>
            <person name="Ortiz-Santana B."/>
            <person name="Ovrebo C."/>
            <person name="Racz N."/>
            <person name="Riley R."/>
            <person name="Savchenko A."/>
            <person name="Shiryaev A."/>
            <person name="Soop K."/>
            <person name="Spirin V."/>
            <person name="Szebenyi C."/>
            <person name="Tomsovsky M."/>
            <person name="Tulloss R.E."/>
            <person name="Uehling J."/>
            <person name="Grigoriev I.V."/>
            <person name="Vagvolgyi C."/>
            <person name="Papp T."/>
            <person name="Martin F.M."/>
            <person name="Miettinen O."/>
            <person name="Hibbett D.S."/>
            <person name="Nagy L.G."/>
        </authorList>
    </citation>
    <scope>NUCLEOTIDE SEQUENCE [LARGE SCALE GENOMIC DNA]</scope>
    <source>
        <strain evidence="2 3">CBS 309.79</strain>
    </source>
</reference>
<protein>
    <submittedName>
        <fullName evidence="2">Uncharacterized protein</fullName>
    </submittedName>
</protein>
<proteinExistence type="predicted"/>
<gene>
    <name evidence="2" type="ORF">BDV98DRAFT_591842</name>
</gene>
<keyword evidence="1" id="KW-0472">Membrane</keyword>
<evidence type="ECO:0000313" key="2">
    <source>
        <dbReference type="EMBL" id="TFL03044.1"/>
    </source>
</evidence>
<dbReference type="AlphaFoldDB" id="A0A5C3QXE5"/>
<dbReference type="Proteomes" id="UP000305067">
    <property type="component" value="Unassembled WGS sequence"/>
</dbReference>
<accession>A0A5C3QXE5</accession>
<keyword evidence="1" id="KW-0812">Transmembrane</keyword>